<keyword evidence="5" id="KW-1185">Reference proteome</keyword>
<dbReference type="RefSeq" id="WP_066770917.1">
    <property type="nucleotide sequence ID" value="NZ_BMIP01000009.1"/>
</dbReference>
<comment type="similarity">
    <text evidence="1 3">Belongs to the short-chain dehydrogenases/reductases (SDR) family.</text>
</comment>
<dbReference type="InterPro" id="IPR051687">
    <property type="entry name" value="Peroxisomal_Beta-Oxidation"/>
</dbReference>
<sequence length="314" mass="33030">MADELRFDGQAAIVTGAAKGIGRAIALLLAKRGAMVVVNGNVRPEGHGPEEDVVAEIRAAGGSAVGVNGSVADDNACRAMAAAALDHFGRLDIIVNNAGTTDTQLRIQDAPSPVIDDQFAIHVKGPQQLFRAAWPHLQQSGQGRVINLGSASSLGIRSMHGWGGSYAICKSALYGLTRQMAGAGAEHGIKANLIMPYAYSTMVEKSFGGTEFGNWMQANFDPAMVAVAALYLMHRDCPVSGQFFSVGGGRMARVVFASRDGIHDPDLSPETVRTRWAEIMGEEDAEQMLGDGFFELPSQARDGAAFGKVLGGGK</sequence>
<dbReference type="Gene3D" id="3.40.50.720">
    <property type="entry name" value="NAD(P)-binding Rossmann-like Domain"/>
    <property type="match status" value="1"/>
</dbReference>
<dbReference type="PANTHER" id="PTHR45024:SF2">
    <property type="entry name" value="SCP2 DOMAIN-CONTAINING PROTEIN"/>
    <property type="match status" value="1"/>
</dbReference>
<dbReference type="PRINTS" id="PR00080">
    <property type="entry name" value="SDRFAMILY"/>
</dbReference>
<protein>
    <submittedName>
        <fullName evidence="4">Short-chain dehydrogenase/reductase</fullName>
    </submittedName>
</protein>
<organism evidence="4 5">
    <name type="scientific">Croceicoccus mobilis</name>
    <dbReference type="NCBI Taxonomy" id="1703339"/>
    <lineage>
        <taxon>Bacteria</taxon>
        <taxon>Pseudomonadati</taxon>
        <taxon>Pseudomonadota</taxon>
        <taxon>Alphaproteobacteria</taxon>
        <taxon>Sphingomonadales</taxon>
        <taxon>Erythrobacteraceae</taxon>
        <taxon>Croceicoccus</taxon>
    </lineage>
</organism>
<dbReference type="PROSITE" id="PS00061">
    <property type="entry name" value="ADH_SHORT"/>
    <property type="match status" value="1"/>
</dbReference>
<dbReference type="InterPro" id="IPR036291">
    <property type="entry name" value="NAD(P)-bd_dom_sf"/>
</dbReference>
<proteinExistence type="inferred from homology"/>
<evidence type="ECO:0000313" key="4">
    <source>
        <dbReference type="EMBL" id="GGD79995.1"/>
    </source>
</evidence>
<dbReference type="Pfam" id="PF00106">
    <property type="entry name" value="adh_short"/>
    <property type="match status" value="1"/>
</dbReference>
<name>A0A917DYM1_9SPHN</name>
<evidence type="ECO:0000256" key="1">
    <source>
        <dbReference type="ARBA" id="ARBA00006484"/>
    </source>
</evidence>
<keyword evidence="2" id="KW-0560">Oxidoreductase</keyword>
<dbReference type="PANTHER" id="PTHR45024">
    <property type="entry name" value="DEHYDROGENASES, SHORT CHAIN"/>
    <property type="match status" value="1"/>
</dbReference>
<comment type="caution">
    <text evidence="4">The sequence shown here is derived from an EMBL/GenBank/DDBJ whole genome shotgun (WGS) entry which is preliminary data.</text>
</comment>
<reference evidence="4" key="1">
    <citation type="journal article" date="2014" name="Int. J. Syst. Evol. Microbiol.">
        <title>Complete genome sequence of Corynebacterium casei LMG S-19264T (=DSM 44701T), isolated from a smear-ripened cheese.</title>
        <authorList>
            <consortium name="US DOE Joint Genome Institute (JGI-PGF)"/>
            <person name="Walter F."/>
            <person name="Albersmeier A."/>
            <person name="Kalinowski J."/>
            <person name="Ruckert C."/>
        </authorList>
    </citation>
    <scope>NUCLEOTIDE SEQUENCE</scope>
    <source>
        <strain evidence="4">CGMCC 1.15360</strain>
    </source>
</reference>
<evidence type="ECO:0000256" key="3">
    <source>
        <dbReference type="RuleBase" id="RU000363"/>
    </source>
</evidence>
<dbReference type="EMBL" id="BMIP01000009">
    <property type="protein sequence ID" value="GGD79995.1"/>
    <property type="molecule type" value="Genomic_DNA"/>
</dbReference>
<reference evidence="4" key="2">
    <citation type="submission" date="2020-09" db="EMBL/GenBank/DDBJ databases">
        <authorList>
            <person name="Sun Q."/>
            <person name="Zhou Y."/>
        </authorList>
    </citation>
    <scope>NUCLEOTIDE SEQUENCE</scope>
    <source>
        <strain evidence="4">CGMCC 1.15360</strain>
    </source>
</reference>
<dbReference type="Proteomes" id="UP000612349">
    <property type="component" value="Unassembled WGS sequence"/>
</dbReference>
<dbReference type="PRINTS" id="PR00081">
    <property type="entry name" value="GDHRDH"/>
</dbReference>
<accession>A0A917DYM1</accession>
<evidence type="ECO:0000256" key="2">
    <source>
        <dbReference type="ARBA" id="ARBA00023002"/>
    </source>
</evidence>
<dbReference type="SUPFAM" id="SSF51735">
    <property type="entry name" value="NAD(P)-binding Rossmann-fold domains"/>
    <property type="match status" value="1"/>
</dbReference>
<evidence type="ECO:0000313" key="5">
    <source>
        <dbReference type="Proteomes" id="UP000612349"/>
    </source>
</evidence>
<dbReference type="AlphaFoldDB" id="A0A917DYM1"/>
<dbReference type="GO" id="GO:0016491">
    <property type="term" value="F:oxidoreductase activity"/>
    <property type="evidence" value="ECO:0007669"/>
    <property type="project" value="UniProtKB-KW"/>
</dbReference>
<dbReference type="InterPro" id="IPR002347">
    <property type="entry name" value="SDR_fam"/>
</dbReference>
<dbReference type="InterPro" id="IPR020904">
    <property type="entry name" value="Sc_DH/Rdtase_CS"/>
</dbReference>
<gene>
    <name evidence="4" type="ORF">GCM10010990_32400</name>
</gene>